<organism evidence="1 2">
    <name type="scientific">Dreissena polymorpha</name>
    <name type="common">Zebra mussel</name>
    <name type="synonym">Mytilus polymorpha</name>
    <dbReference type="NCBI Taxonomy" id="45954"/>
    <lineage>
        <taxon>Eukaryota</taxon>
        <taxon>Metazoa</taxon>
        <taxon>Spiralia</taxon>
        <taxon>Lophotrochozoa</taxon>
        <taxon>Mollusca</taxon>
        <taxon>Bivalvia</taxon>
        <taxon>Autobranchia</taxon>
        <taxon>Heteroconchia</taxon>
        <taxon>Euheterodonta</taxon>
        <taxon>Imparidentia</taxon>
        <taxon>Neoheterodontei</taxon>
        <taxon>Myida</taxon>
        <taxon>Dreissenoidea</taxon>
        <taxon>Dreissenidae</taxon>
        <taxon>Dreissena</taxon>
    </lineage>
</organism>
<gene>
    <name evidence="1" type="ORF">DPMN_185741</name>
</gene>
<proteinExistence type="predicted"/>
<accession>A0A9D4DND3</accession>
<comment type="caution">
    <text evidence="1">The sequence shown here is derived from an EMBL/GenBank/DDBJ whole genome shotgun (WGS) entry which is preliminary data.</text>
</comment>
<evidence type="ECO:0000313" key="1">
    <source>
        <dbReference type="EMBL" id="KAH3751192.1"/>
    </source>
</evidence>
<reference evidence="1" key="1">
    <citation type="journal article" date="2019" name="bioRxiv">
        <title>The Genome of the Zebra Mussel, Dreissena polymorpha: A Resource for Invasive Species Research.</title>
        <authorList>
            <person name="McCartney M.A."/>
            <person name="Auch B."/>
            <person name="Kono T."/>
            <person name="Mallez S."/>
            <person name="Zhang Y."/>
            <person name="Obille A."/>
            <person name="Becker A."/>
            <person name="Abrahante J.E."/>
            <person name="Garbe J."/>
            <person name="Badalamenti J.P."/>
            <person name="Herman A."/>
            <person name="Mangelson H."/>
            <person name="Liachko I."/>
            <person name="Sullivan S."/>
            <person name="Sone E.D."/>
            <person name="Koren S."/>
            <person name="Silverstein K.A.T."/>
            <person name="Beckman K.B."/>
            <person name="Gohl D.M."/>
        </authorList>
    </citation>
    <scope>NUCLEOTIDE SEQUENCE</scope>
    <source>
        <strain evidence="1">Duluth1</strain>
        <tissue evidence="1">Whole animal</tissue>
    </source>
</reference>
<sequence>MLNVTVLPLTFKSRRSRSVHSVLSAPSSRRAYVWHLAPFSPVTITGMIPRQFFTPDPLVDAQWTDVSVTVWLGSR</sequence>
<protein>
    <submittedName>
        <fullName evidence="1">Uncharacterized protein</fullName>
    </submittedName>
</protein>
<name>A0A9D4DND3_DREPO</name>
<reference evidence="1" key="2">
    <citation type="submission" date="2020-11" db="EMBL/GenBank/DDBJ databases">
        <authorList>
            <person name="McCartney M.A."/>
            <person name="Auch B."/>
            <person name="Kono T."/>
            <person name="Mallez S."/>
            <person name="Becker A."/>
            <person name="Gohl D.M."/>
            <person name="Silverstein K.A.T."/>
            <person name="Koren S."/>
            <person name="Bechman K.B."/>
            <person name="Herman A."/>
            <person name="Abrahante J.E."/>
            <person name="Garbe J."/>
        </authorList>
    </citation>
    <scope>NUCLEOTIDE SEQUENCE</scope>
    <source>
        <strain evidence="1">Duluth1</strain>
        <tissue evidence="1">Whole animal</tissue>
    </source>
</reference>
<evidence type="ECO:0000313" key="2">
    <source>
        <dbReference type="Proteomes" id="UP000828390"/>
    </source>
</evidence>
<keyword evidence="2" id="KW-1185">Reference proteome</keyword>
<dbReference type="AlphaFoldDB" id="A0A9D4DND3"/>
<dbReference type="Proteomes" id="UP000828390">
    <property type="component" value="Unassembled WGS sequence"/>
</dbReference>
<dbReference type="EMBL" id="JAIWYP010000010">
    <property type="protein sequence ID" value="KAH3751192.1"/>
    <property type="molecule type" value="Genomic_DNA"/>
</dbReference>